<dbReference type="Gene3D" id="1.10.10.10">
    <property type="entry name" value="Winged helix-like DNA-binding domain superfamily/Winged helix DNA-binding domain"/>
    <property type="match status" value="1"/>
</dbReference>
<dbReference type="SUPFAM" id="SSF52172">
    <property type="entry name" value="CheY-like"/>
    <property type="match status" value="1"/>
</dbReference>
<evidence type="ECO:0000256" key="1">
    <source>
        <dbReference type="ARBA" id="ARBA00022553"/>
    </source>
</evidence>
<dbReference type="InterPro" id="IPR039420">
    <property type="entry name" value="WalR-like"/>
</dbReference>
<feature type="domain" description="Response regulatory" evidence="8">
    <location>
        <begin position="3"/>
        <end position="116"/>
    </location>
</feature>
<dbReference type="SMART" id="SM00448">
    <property type="entry name" value="REC"/>
    <property type="match status" value="1"/>
</dbReference>
<dbReference type="Pfam" id="PF00072">
    <property type="entry name" value="Response_reg"/>
    <property type="match status" value="1"/>
</dbReference>
<dbReference type="Gene3D" id="6.10.250.690">
    <property type="match status" value="1"/>
</dbReference>
<dbReference type="PANTHER" id="PTHR48111:SF22">
    <property type="entry name" value="REGULATOR OF RPOS"/>
    <property type="match status" value="1"/>
</dbReference>
<evidence type="ECO:0000256" key="2">
    <source>
        <dbReference type="ARBA" id="ARBA00023012"/>
    </source>
</evidence>
<protein>
    <submittedName>
        <fullName evidence="10">Response regulator</fullName>
    </submittedName>
</protein>
<comment type="caution">
    <text evidence="10">The sequence shown here is derived from an EMBL/GenBank/DDBJ whole genome shotgun (WGS) entry which is preliminary data.</text>
</comment>
<dbReference type="CDD" id="cd00383">
    <property type="entry name" value="trans_reg_C"/>
    <property type="match status" value="1"/>
</dbReference>
<sequence length="221" mass="25471">MDKILIVEDDNSLSQLLEFQLKYAHYDTVITPRGEEAIKLVKEYDYNLIILDLMLLDGSGIDVCKEIRTFSEVPIIMLTAKDSINDKISAFDAGADDYLTKPFEFAELLARIKANTKKSKNSEPKILSHKGITIFLDTYRAERDGVELNLTKKELKILQLLLENKGKVISKEEIINKLWQGFYEENNNIVSVYINYLRNKVDKDFSEKLIENVRGIGYIIR</sequence>
<name>A0ABX9KGM8_9FUSO</name>
<feature type="DNA-binding region" description="OmpR/PhoB-type" evidence="7">
    <location>
        <begin position="124"/>
        <end position="221"/>
    </location>
</feature>
<dbReference type="InterPro" id="IPR001789">
    <property type="entry name" value="Sig_transdc_resp-reg_receiver"/>
</dbReference>
<evidence type="ECO:0000313" key="10">
    <source>
        <dbReference type="EMBL" id="REI41091.1"/>
    </source>
</evidence>
<dbReference type="RefSeq" id="WP_114642447.1">
    <property type="nucleotide sequence ID" value="NZ_JAACIO010000014.1"/>
</dbReference>
<dbReference type="Pfam" id="PF00486">
    <property type="entry name" value="Trans_reg_C"/>
    <property type="match status" value="1"/>
</dbReference>
<dbReference type="SMART" id="SM00862">
    <property type="entry name" value="Trans_reg_C"/>
    <property type="match status" value="1"/>
</dbReference>
<gene>
    <name evidence="10" type="ORF">DYH56_08670</name>
</gene>
<evidence type="ECO:0000259" key="8">
    <source>
        <dbReference type="PROSITE" id="PS50110"/>
    </source>
</evidence>
<keyword evidence="4 7" id="KW-0238">DNA-binding</keyword>
<dbReference type="InterPro" id="IPR001867">
    <property type="entry name" value="OmpR/PhoB-type_DNA-bd"/>
</dbReference>
<dbReference type="InterPro" id="IPR011006">
    <property type="entry name" value="CheY-like_superfamily"/>
</dbReference>
<dbReference type="InterPro" id="IPR036388">
    <property type="entry name" value="WH-like_DNA-bd_sf"/>
</dbReference>
<keyword evidence="1 6" id="KW-0597">Phosphoprotein</keyword>
<dbReference type="PANTHER" id="PTHR48111">
    <property type="entry name" value="REGULATOR OF RPOS"/>
    <property type="match status" value="1"/>
</dbReference>
<keyword evidence="5" id="KW-0804">Transcription</keyword>
<keyword evidence="11" id="KW-1185">Reference proteome</keyword>
<dbReference type="PROSITE" id="PS51755">
    <property type="entry name" value="OMPR_PHOB"/>
    <property type="match status" value="1"/>
</dbReference>
<evidence type="ECO:0000256" key="4">
    <source>
        <dbReference type="ARBA" id="ARBA00023125"/>
    </source>
</evidence>
<dbReference type="CDD" id="cd17574">
    <property type="entry name" value="REC_OmpR"/>
    <property type="match status" value="1"/>
</dbReference>
<evidence type="ECO:0000256" key="3">
    <source>
        <dbReference type="ARBA" id="ARBA00023015"/>
    </source>
</evidence>
<evidence type="ECO:0000256" key="7">
    <source>
        <dbReference type="PROSITE-ProRule" id="PRU01091"/>
    </source>
</evidence>
<evidence type="ECO:0000259" key="9">
    <source>
        <dbReference type="PROSITE" id="PS51755"/>
    </source>
</evidence>
<dbReference type="Gene3D" id="3.40.50.2300">
    <property type="match status" value="1"/>
</dbReference>
<feature type="modified residue" description="4-aspartylphosphate" evidence="6">
    <location>
        <position position="52"/>
    </location>
</feature>
<proteinExistence type="predicted"/>
<dbReference type="EMBL" id="QUAJ01000013">
    <property type="protein sequence ID" value="REI41091.1"/>
    <property type="molecule type" value="Genomic_DNA"/>
</dbReference>
<evidence type="ECO:0000256" key="6">
    <source>
        <dbReference type="PROSITE-ProRule" id="PRU00169"/>
    </source>
</evidence>
<accession>A0ABX9KGM8</accession>
<organism evidence="10 11">
    <name type="scientific">Psychrilyobacter piezotolerans</name>
    <dbReference type="NCBI Taxonomy" id="2293438"/>
    <lineage>
        <taxon>Bacteria</taxon>
        <taxon>Fusobacteriati</taxon>
        <taxon>Fusobacteriota</taxon>
        <taxon>Fusobacteriia</taxon>
        <taxon>Fusobacteriales</taxon>
        <taxon>Fusobacteriaceae</taxon>
        <taxon>Psychrilyobacter</taxon>
    </lineage>
</organism>
<reference evidence="10 11" key="1">
    <citation type="submission" date="2018-08" db="EMBL/GenBank/DDBJ databases">
        <title>Draft genome sequence of Psychrilyobacter sp. strain SD5 isolated from Black Sea water.</title>
        <authorList>
            <person name="Yadav S."/>
            <person name="Villanueva L."/>
            <person name="Damste J.S.S."/>
        </authorList>
    </citation>
    <scope>NUCLEOTIDE SEQUENCE [LARGE SCALE GENOMIC DNA]</scope>
    <source>
        <strain evidence="10 11">SD5</strain>
    </source>
</reference>
<evidence type="ECO:0000313" key="11">
    <source>
        <dbReference type="Proteomes" id="UP000263486"/>
    </source>
</evidence>
<keyword evidence="3" id="KW-0805">Transcription regulation</keyword>
<feature type="domain" description="OmpR/PhoB-type" evidence="9">
    <location>
        <begin position="124"/>
        <end position="221"/>
    </location>
</feature>
<dbReference type="PROSITE" id="PS50110">
    <property type="entry name" value="RESPONSE_REGULATORY"/>
    <property type="match status" value="1"/>
</dbReference>
<evidence type="ECO:0000256" key="5">
    <source>
        <dbReference type="ARBA" id="ARBA00023163"/>
    </source>
</evidence>
<keyword evidence="2" id="KW-0902">Two-component regulatory system</keyword>
<dbReference type="Proteomes" id="UP000263486">
    <property type="component" value="Unassembled WGS sequence"/>
</dbReference>